<dbReference type="GO" id="GO:0003677">
    <property type="term" value="F:DNA binding"/>
    <property type="evidence" value="ECO:0007669"/>
    <property type="project" value="UniProtKB-KW"/>
</dbReference>
<sequence length="503" mass="55422">MLTTEYDGCGRCCVGVRRLSRRSDDTSSPERQAQQIIAAVEEAGGHVIAWADDWEVSGATDPMTRKGFGPWLRGEMGPYDGIAAASVDRVGRNVRDTLNTQELLTGQGRLIITADHPGVWDFTDPNQENEWLMKAWGSQMELRMIQKRNRDETLRARAAGQPRQMPPYGYMYVRLVPTGKVDHVAVDLVAHAVISEVAQRILADETGKITVHSEAARLTRAGVPSPSDRRAQLYGRPMKGTPWNPKTVRAILTSDAALGYLMHQGRPVTGEDGKPVRLADPLWDAATHRALAEKLARKRDGARTPKGTHLLSGVSWCGNCGARLYIAGRSAGQPASYGCTGRVRGIPASQDCQPAPMMAVPMLDQAVAEWFVKEYGAGEVMAKVYDPGTGYASEIKELEASRARLREDRAAGLYDEPDDAQWFRTRYAELGKEITELRSQPERAPGMRMVPTGKTIAQAWADAEDDAVRREMLNEYDVRVVLHPVGAKRRYSVTGVRLMDVAA</sequence>
<reference evidence="4" key="1">
    <citation type="submission" date="2020-11" db="EMBL/GenBank/DDBJ databases">
        <title>Isolation and identification of active actinomycetes.</title>
        <authorList>
            <person name="Yu B."/>
        </authorList>
    </citation>
    <scope>NUCLEOTIDE SEQUENCE</scope>
    <source>
        <strain evidence="4">NEAU-YB345</strain>
    </source>
</reference>
<dbReference type="InterPro" id="IPR006119">
    <property type="entry name" value="Resolv_N"/>
</dbReference>
<evidence type="ECO:0000256" key="2">
    <source>
        <dbReference type="ARBA" id="ARBA00023172"/>
    </source>
</evidence>
<dbReference type="Gene3D" id="3.40.50.1390">
    <property type="entry name" value="Resolvase, N-terminal catalytic domain"/>
    <property type="match status" value="1"/>
</dbReference>
<dbReference type="SUPFAM" id="SSF53041">
    <property type="entry name" value="Resolvase-like"/>
    <property type="match status" value="1"/>
</dbReference>
<dbReference type="InterPro" id="IPR050639">
    <property type="entry name" value="SSR_resolvase"/>
</dbReference>
<dbReference type="InterPro" id="IPR038109">
    <property type="entry name" value="DNA_bind_recomb_sf"/>
</dbReference>
<evidence type="ECO:0000313" key="5">
    <source>
        <dbReference type="Proteomes" id="UP000657385"/>
    </source>
</evidence>
<accession>A0A931FFC8</accession>
<protein>
    <submittedName>
        <fullName evidence="4">Recombinase family protein</fullName>
    </submittedName>
</protein>
<feature type="domain" description="Recombinase" evidence="3">
    <location>
        <begin position="167"/>
        <end position="301"/>
    </location>
</feature>
<evidence type="ECO:0000259" key="3">
    <source>
        <dbReference type="PROSITE" id="PS51737"/>
    </source>
</evidence>
<dbReference type="GO" id="GO:0000150">
    <property type="term" value="F:DNA strand exchange activity"/>
    <property type="evidence" value="ECO:0007669"/>
    <property type="project" value="InterPro"/>
</dbReference>
<dbReference type="Gene3D" id="3.90.1750.20">
    <property type="entry name" value="Putative Large Serine Recombinase, Chain B, Domain 2"/>
    <property type="match status" value="1"/>
</dbReference>
<dbReference type="AlphaFoldDB" id="A0A931FFC8"/>
<dbReference type="EMBL" id="JADPRT010000012">
    <property type="protein sequence ID" value="MBF9071493.1"/>
    <property type="molecule type" value="Genomic_DNA"/>
</dbReference>
<keyword evidence="5" id="KW-1185">Reference proteome</keyword>
<organism evidence="4 5">
    <name type="scientific">Streptacidiphilus fuscans</name>
    <dbReference type="NCBI Taxonomy" id="2789292"/>
    <lineage>
        <taxon>Bacteria</taxon>
        <taxon>Bacillati</taxon>
        <taxon>Actinomycetota</taxon>
        <taxon>Actinomycetes</taxon>
        <taxon>Kitasatosporales</taxon>
        <taxon>Streptomycetaceae</taxon>
        <taxon>Streptacidiphilus</taxon>
    </lineage>
</organism>
<dbReference type="InterPro" id="IPR036162">
    <property type="entry name" value="Resolvase-like_N_sf"/>
</dbReference>
<dbReference type="Pfam" id="PF00239">
    <property type="entry name" value="Resolvase"/>
    <property type="match status" value="1"/>
</dbReference>
<gene>
    <name evidence="4" type="ORF">I2501_26070</name>
</gene>
<name>A0A931FFC8_9ACTN</name>
<dbReference type="CDD" id="cd00338">
    <property type="entry name" value="Ser_Recombinase"/>
    <property type="match status" value="1"/>
</dbReference>
<evidence type="ECO:0000313" key="4">
    <source>
        <dbReference type="EMBL" id="MBF9071493.1"/>
    </source>
</evidence>
<dbReference type="InterPro" id="IPR011109">
    <property type="entry name" value="DNA_bind_recombinase_dom"/>
</dbReference>
<dbReference type="PROSITE" id="PS51737">
    <property type="entry name" value="RECOMBINASE_DNA_BIND"/>
    <property type="match status" value="1"/>
</dbReference>
<dbReference type="PANTHER" id="PTHR30461">
    <property type="entry name" value="DNA-INVERTASE FROM LAMBDOID PROPHAGE"/>
    <property type="match status" value="1"/>
</dbReference>
<evidence type="ECO:0000256" key="1">
    <source>
        <dbReference type="ARBA" id="ARBA00023125"/>
    </source>
</evidence>
<dbReference type="SMART" id="SM00857">
    <property type="entry name" value="Resolvase"/>
    <property type="match status" value="1"/>
</dbReference>
<dbReference type="Proteomes" id="UP000657385">
    <property type="component" value="Unassembled WGS sequence"/>
</dbReference>
<dbReference type="PANTHER" id="PTHR30461:SF2">
    <property type="entry name" value="SERINE RECOMBINASE PINE-RELATED"/>
    <property type="match status" value="1"/>
</dbReference>
<keyword evidence="2" id="KW-0233">DNA recombination</keyword>
<proteinExistence type="predicted"/>
<keyword evidence="1" id="KW-0238">DNA-binding</keyword>
<comment type="caution">
    <text evidence="4">The sequence shown here is derived from an EMBL/GenBank/DDBJ whole genome shotgun (WGS) entry which is preliminary data.</text>
</comment>